<keyword evidence="4" id="KW-1185">Reference proteome</keyword>
<gene>
    <name evidence="3" type="ORF">A4Z71_03855</name>
</gene>
<evidence type="ECO:0000256" key="1">
    <source>
        <dbReference type="SAM" id="MobiDB-lite"/>
    </source>
</evidence>
<evidence type="ECO:0000256" key="2">
    <source>
        <dbReference type="SAM" id="Phobius"/>
    </source>
</evidence>
<dbReference type="EMBL" id="CP015208">
    <property type="protein sequence ID" value="AOY56115.1"/>
    <property type="molecule type" value="Genomic_DNA"/>
</dbReference>
<keyword evidence="2" id="KW-0472">Membrane</keyword>
<dbReference type="Proteomes" id="UP000243784">
    <property type="component" value="Chromosome"/>
</dbReference>
<dbReference type="Pfam" id="PF11298">
    <property type="entry name" value="DUF3099"/>
    <property type="match status" value="1"/>
</dbReference>
<organism evidence="3 4">
    <name type="scientific">Candidatus Rhodoluna planktonica</name>
    <dbReference type="NCBI Taxonomy" id="535712"/>
    <lineage>
        <taxon>Bacteria</taxon>
        <taxon>Bacillati</taxon>
        <taxon>Actinomycetota</taxon>
        <taxon>Actinomycetes</taxon>
        <taxon>Micrococcales</taxon>
        <taxon>Microbacteriaceae</taxon>
        <taxon>Luna cluster</taxon>
        <taxon>Luna-1 subcluster</taxon>
        <taxon>Rhodoluna</taxon>
    </lineage>
</organism>
<sequence length="107" mass="11622">MELKMAKTQSVTSLDISPEEERKSRMIKYTIAMSVRVVCIVLAVMVQGWLMWLLFAGAIFLPYFAVVIANAQGATQTSKAAKAVAPTITISADAFTAASQTKPKDDH</sequence>
<keyword evidence="2" id="KW-1133">Transmembrane helix</keyword>
<name>A0A1D9DZ76_9MICO</name>
<dbReference type="KEGG" id="rpla:A4Z71_03855"/>
<evidence type="ECO:0000313" key="3">
    <source>
        <dbReference type="EMBL" id="AOY56115.1"/>
    </source>
</evidence>
<feature type="transmembrane region" description="Helical" evidence="2">
    <location>
        <begin position="26"/>
        <end position="46"/>
    </location>
</feature>
<evidence type="ECO:0008006" key="5">
    <source>
        <dbReference type="Google" id="ProtNLM"/>
    </source>
</evidence>
<evidence type="ECO:0000313" key="4">
    <source>
        <dbReference type="Proteomes" id="UP000243784"/>
    </source>
</evidence>
<feature type="region of interest" description="Disordered" evidence="1">
    <location>
        <begin position="1"/>
        <end position="21"/>
    </location>
</feature>
<proteinExistence type="predicted"/>
<dbReference type="InterPro" id="IPR021449">
    <property type="entry name" value="DUF3099"/>
</dbReference>
<keyword evidence="2" id="KW-0812">Transmembrane</keyword>
<reference evidence="3 4" key="1">
    <citation type="journal article" date="2016" name="Biochim. Biophys. Acta">
        <title>Photochemical characterization of actinorhodopsin and its functional existence in the natural host.</title>
        <authorList>
            <person name="Nakamura S."/>
            <person name="Kikukawa T."/>
            <person name="Tamogami J."/>
            <person name="Kamiya M."/>
            <person name="Aizawa T."/>
            <person name="Hahn M.W."/>
            <person name="Ihara K."/>
            <person name="Kamo N."/>
            <person name="Demura M."/>
        </authorList>
    </citation>
    <scope>NUCLEOTIDE SEQUENCE [LARGE SCALE GENOMIC DNA]</scope>
    <source>
        <strain evidence="3 4">MWH-Dar1</strain>
    </source>
</reference>
<dbReference type="AlphaFoldDB" id="A0A1D9DZ76"/>
<protein>
    <recommendedName>
        <fullName evidence="5">DUF3099 domain-containing protein</fullName>
    </recommendedName>
</protein>
<dbReference type="STRING" id="535712.A4Z71_03855"/>
<accession>A0A1D9DZ76</accession>